<sequence length="39" mass="4365">MCVLKEMRDIVVNPNVVVYCIIICWNLEAMGRAGKRGLG</sequence>
<evidence type="ECO:0000313" key="1">
    <source>
        <dbReference type="EMBL" id="CAG7894801.1"/>
    </source>
</evidence>
<accession>A0A3P6AP78</accession>
<dbReference type="Gramene" id="A02p37530.2_BraZ1">
    <property type="protein sequence ID" value="A02p37530.2_BraZ1.CDS.1"/>
    <property type="gene ID" value="A02g37530.2_BraZ1"/>
</dbReference>
<dbReference type="EMBL" id="LS974618">
    <property type="protein sequence ID" value="CAG7894801.1"/>
    <property type="molecule type" value="Genomic_DNA"/>
</dbReference>
<proteinExistence type="predicted"/>
<gene>
    <name evidence="2" type="ORF">BRAA02T08027Z</name>
    <name evidence="1" type="ORF">BRAPAZ1V2_A02P37530.2</name>
</gene>
<reference evidence="2" key="1">
    <citation type="submission" date="2018-11" db="EMBL/GenBank/DDBJ databases">
        <authorList>
            <consortium name="Genoscope - CEA"/>
            <person name="William W."/>
        </authorList>
    </citation>
    <scope>NUCLEOTIDE SEQUENCE</scope>
</reference>
<organism evidence="2">
    <name type="scientific">Brassica campestris</name>
    <name type="common">Field mustard</name>
    <dbReference type="NCBI Taxonomy" id="3711"/>
    <lineage>
        <taxon>Eukaryota</taxon>
        <taxon>Viridiplantae</taxon>
        <taxon>Streptophyta</taxon>
        <taxon>Embryophyta</taxon>
        <taxon>Tracheophyta</taxon>
        <taxon>Spermatophyta</taxon>
        <taxon>Magnoliopsida</taxon>
        <taxon>eudicotyledons</taxon>
        <taxon>Gunneridae</taxon>
        <taxon>Pentapetalae</taxon>
        <taxon>rosids</taxon>
        <taxon>malvids</taxon>
        <taxon>Brassicales</taxon>
        <taxon>Brassicaceae</taxon>
        <taxon>Brassiceae</taxon>
        <taxon>Brassica</taxon>
    </lineage>
</organism>
<protein>
    <submittedName>
        <fullName evidence="1">Uncharacterized protein</fullName>
    </submittedName>
</protein>
<dbReference type="EMBL" id="LR031573">
    <property type="protein sequence ID" value="VDC90849.1"/>
    <property type="molecule type" value="Genomic_DNA"/>
</dbReference>
<evidence type="ECO:0000313" key="2">
    <source>
        <dbReference type="EMBL" id="VDC90849.1"/>
    </source>
</evidence>
<dbReference type="AlphaFoldDB" id="A0A3P6AP78"/>
<name>A0A3P6AP78_BRACM</name>
<dbReference type="Proteomes" id="UP000694005">
    <property type="component" value="Chromosome A02"/>
</dbReference>